<reference evidence="5" key="1">
    <citation type="submission" date="2017-03" db="EMBL/GenBank/DDBJ databases">
        <authorList>
            <person name="Rodrigo-Torres L."/>
            <person name="Arahal R.D."/>
            <person name="Lucena T."/>
        </authorList>
    </citation>
    <scope>NUCLEOTIDE SEQUENCE [LARGE SCALE GENOMIC DNA]</scope>
    <source>
        <strain evidence="5">CECT 8411</strain>
    </source>
</reference>
<gene>
    <name evidence="3 4" type="primary">ureD</name>
    <name evidence="4" type="ORF">RUM8411_03292</name>
</gene>
<evidence type="ECO:0000313" key="4">
    <source>
        <dbReference type="EMBL" id="SLN66036.1"/>
    </source>
</evidence>
<dbReference type="Proteomes" id="UP000193778">
    <property type="component" value="Unassembled WGS sequence"/>
</dbReference>
<comment type="subcellular location">
    <subcellularLocation>
        <location evidence="3">Cytoplasm</location>
    </subcellularLocation>
</comment>
<dbReference type="EMBL" id="FWFP01000010">
    <property type="protein sequence ID" value="SLN66036.1"/>
    <property type="molecule type" value="Genomic_DNA"/>
</dbReference>
<dbReference type="PANTHER" id="PTHR33643:SF1">
    <property type="entry name" value="UREASE ACCESSORY PROTEIN D"/>
    <property type="match status" value="1"/>
</dbReference>
<sequence length="286" mass="30834">MSLISRCAITHHASITLRPDASPPRAKGAVRLNAKPLGNKSVLGGFRQSGSFRCLFPRSTEPGLEAVLLNTAGGITGGDVFRFNGHAAQGTTLSLTTQACERAYKAQPGPSGHVTNDLSVETGSRLNWLPQETILFNGSALDRQLRIDMAPGATLLLVEPLVFGRAAMGETLTSIRLRDRIEIRREGAPVFLDATQYSGDLHTHLAKPHIADGAGAMALVVFVSQTAEAHLDPIRLLLPDTAGATLIHDDMLAIRLLAENSFALRKTLLPVLRRLNNETLPRCWTI</sequence>
<dbReference type="GO" id="GO:0005737">
    <property type="term" value="C:cytoplasm"/>
    <property type="evidence" value="ECO:0007669"/>
    <property type="project" value="UniProtKB-SubCell"/>
</dbReference>
<protein>
    <recommendedName>
        <fullName evidence="3">Urease accessory protein UreD</fullName>
    </recommendedName>
</protein>
<name>A0A1X6ZZA9_9RHOB</name>
<keyword evidence="5" id="KW-1185">Reference proteome</keyword>
<dbReference type="GO" id="GO:0016151">
    <property type="term" value="F:nickel cation binding"/>
    <property type="evidence" value="ECO:0007669"/>
    <property type="project" value="UniProtKB-UniRule"/>
</dbReference>
<dbReference type="OrthoDB" id="9798842at2"/>
<comment type="similarity">
    <text evidence="1 3">Belongs to the UreD family.</text>
</comment>
<evidence type="ECO:0000256" key="1">
    <source>
        <dbReference type="ARBA" id="ARBA00007177"/>
    </source>
</evidence>
<keyword evidence="3" id="KW-0963">Cytoplasm</keyword>
<dbReference type="AlphaFoldDB" id="A0A1X6ZZA9"/>
<proteinExistence type="inferred from homology"/>
<comment type="function">
    <text evidence="3">Required for maturation of urease via the functional incorporation of the urease nickel metallocenter.</text>
</comment>
<evidence type="ECO:0000256" key="2">
    <source>
        <dbReference type="ARBA" id="ARBA00023186"/>
    </source>
</evidence>
<dbReference type="PANTHER" id="PTHR33643">
    <property type="entry name" value="UREASE ACCESSORY PROTEIN D"/>
    <property type="match status" value="1"/>
</dbReference>
<dbReference type="InterPro" id="IPR002669">
    <property type="entry name" value="UreD"/>
</dbReference>
<organism evidence="4 5">
    <name type="scientific">Ruegeria meonggei</name>
    <dbReference type="NCBI Taxonomy" id="1446476"/>
    <lineage>
        <taxon>Bacteria</taxon>
        <taxon>Pseudomonadati</taxon>
        <taxon>Pseudomonadota</taxon>
        <taxon>Alphaproteobacteria</taxon>
        <taxon>Rhodobacterales</taxon>
        <taxon>Roseobacteraceae</taxon>
        <taxon>Ruegeria</taxon>
    </lineage>
</organism>
<comment type="subunit">
    <text evidence="3">UreD, UreF and UreG form a complex that acts as a GTP-hydrolysis-dependent molecular chaperone, activating the urease apoprotein by helping to assemble the nickel containing metallocenter of UreC. The UreE protein probably delivers the nickel.</text>
</comment>
<keyword evidence="3" id="KW-0996">Nickel insertion</keyword>
<evidence type="ECO:0000313" key="5">
    <source>
        <dbReference type="Proteomes" id="UP000193778"/>
    </source>
</evidence>
<dbReference type="HAMAP" id="MF_01384">
    <property type="entry name" value="UreD"/>
    <property type="match status" value="1"/>
</dbReference>
<keyword evidence="2 3" id="KW-0143">Chaperone</keyword>
<accession>A0A1X6ZZA9</accession>
<evidence type="ECO:0000256" key="3">
    <source>
        <dbReference type="HAMAP-Rule" id="MF_01384"/>
    </source>
</evidence>
<dbReference type="Pfam" id="PF01774">
    <property type="entry name" value="UreD"/>
    <property type="match status" value="1"/>
</dbReference>